<feature type="compositionally biased region" description="Basic and acidic residues" evidence="4">
    <location>
        <begin position="106"/>
        <end position="121"/>
    </location>
</feature>
<protein>
    <submittedName>
        <fullName evidence="6">Propanediol utilization protein PduA</fullName>
    </submittedName>
</protein>
<feature type="region of interest" description="Disordered" evidence="4">
    <location>
        <begin position="100"/>
        <end position="174"/>
    </location>
</feature>
<comment type="similarity">
    <text evidence="3">Belongs to the bacterial microcompartments protein family.</text>
</comment>
<evidence type="ECO:0000313" key="6">
    <source>
        <dbReference type="EMBL" id="SBT13512.1"/>
    </source>
</evidence>
<dbReference type="Pfam" id="PF00936">
    <property type="entry name" value="BMC"/>
    <property type="match status" value="1"/>
</dbReference>
<evidence type="ECO:0000259" key="5">
    <source>
        <dbReference type="PROSITE" id="PS51930"/>
    </source>
</evidence>
<feature type="domain" description="BMC" evidence="5">
    <location>
        <begin position="7"/>
        <end position="92"/>
    </location>
</feature>
<dbReference type="SMART" id="SM00877">
    <property type="entry name" value="BMC"/>
    <property type="match status" value="1"/>
</dbReference>
<sequence>MSMSDQSLGLIETVGLAAAIEAADAAIKSANVELLGYESAKGNGLHTVKLVGDVGAVNAAVDAGVAAASRIGKVYAYKVIARTAEGLEAAIIAGDNVKSNAVQEPQQKKPEQASASHEDALVKIPKAVVEEDKATSKKNASAANKPASPTANKRAAANKKTAAKVAASATKKPQ</sequence>
<dbReference type="Gene3D" id="3.30.70.1710">
    <property type="match status" value="1"/>
</dbReference>
<proteinExistence type="inferred from homology"/>
<dbReference type="PANTHER" id="PTHR33941">
    <property type="entry name" value="PROPANEDIOL UTILIZATION PROTEIN PDUA"/>
    <property type="match status" value="1"/>
</dbReference>
<evidence type="ECO:0000256" key="1">
    <source>
        <dbReference type="ARBA" id="ARBA00024322"/>
    </source>
</evidence>
<dbReference type="Proteomes" id="UP000092819">
    <property type="component" value="Unassembled WGS sequence"/>
</dbReference>
<dbReference type="EMBL" id="FLQZ01000043">
    <property type="protein sequence ID" value="SBT13512.1"/>
    <property type="molecule type" value="Genomic_DNA"/>
</dbReference>
<evidence type="ECO:0000313" key="7">
    <source>
        <dbReference type="Proteomes" id="UP000092819"/>
    </source>
</evidence>
<reference evidence="7" key="1">
    <citation type="submission" date="2016-06" db="EMBL/GenBank/DDBJ databases">
        <authorList>
            <person name="Rodrigo-Torres L."/>
            <person name="Arahal D.R."/>
        </authorList>
    </citation>
    <scope>NUCLEOTIDE SEQUENCE [LARGE SCALE GENOMIC DNA]</scope>
    <source>
        <strain evidence="7">CECT 7224</strain>
    </source>
</reference>
<dbReference type="GO" id="GO:0031469">
    <property type="term" value="C:bacterial microcompartment"/>
    <property type="evidence" value="ECO:0007669"/>
    <property type="project" value="UniProtKB-SubCell"/>
</dbReference>
<dbReference type="SUPFAM" id="SSF143414">
    <property type="entry name" value="CcmK-like"/>
    <property type="match status" value="1"/>
</dbReference>
<dbReference type="PANTHER" id="PTHR33941:SF11">
    <property type="entry name" value="BACTERIAL MICROCOMPARTMENT SHELL PROTEIN PDUJ"/>
    <property type="match status" value="1"/>
</dbReference>
<dbReference type="InterPro" id="IPR037233">
    <property type="entry name" value="CcmK-like_sf"/>
</dbReference>
<dbReference type="InterPro" id="IPR050575">
    <property type="entry name" value="BMC_shell"/>
</dbReference>
<dbReference type="InterPro" id="IPR044872">
    <property type="entry name" value="CcmK/CsoS1_BMC"/>
</dbReference>
<organism evidence="6 7">
    <name type="scientific">Vibrio celticus</name>
    <dbReference type="NCBI Taxonomy" id="446372"/>
    <lineage>
        <taxon>Bacteria</taxon>
        <taxon>Pseudomonadati</taxon>
        <taxon>Pseudomonadota</taxon>
        <taxon>Gammaproteobacteria</taxon>
        <taxon>Vibrionales</taxon>
        <taxon>Vibrionaceae</taxon>
        <taxon>Vibrio</taxon>
    </lineage>
</organism>
<accession>A0A1C3JEE7</accession>
<keyword evidence="7" id="KW-1185">Reference proteome</keyword>
<evidence type="ECO:0000256" key="3">
    <source>
        <dbReference type="PROSITE-ProRule" id="PRU01278"/>
    </source>
</evidence>
<dbReference type="CDD" id="cd07045">
    <property type="entry name" value="BMC_CcmK_like"/>
    <property type="match status" value="1"/>
</dbReference>
<gene>
    <name evidence="6" type="primary">pduA_2</name>
    <name evidence="6" type="ORF">VCE7224_02261</name>
</gene>
<evidence type="ECO:0000256" key="4">
    <source>
        <dbReference type="SAM" id="MobiDB-lite"/>
    </source>
</evidence>
<dbReference type="InterPro" id="IPR000249">
    <property type="entry name" value="BMC_dom"/>
</dbReference>
<evidence type="ECO:0000256" key="2">
    <source>
        <dbReference type="ARBA" id="ARBA00024446"/>
    </source>
</evidence>
<comment type="subcellular location">
    <subcellularLocation>
        <location evidence="1">Bacterial microcompartment</location>
    </subcellularLocation>
</comment>
<keyword evidence="2" id="KW-1283">Bacterial microcompartment</keyword>
<dbReference type="PROSITE" id="PS51930">
    <property type="entry name" value="BMC_2"/>
    <property type="match status" value="1"/>
</dbReference>
<dbReference type="AlphaFoldDB" id="A0A1C3JEE7"/>
<feature type="compositionally biased region" description="Low complexity" evidence="4">
    <location>
        <begin position="137"/>
        <end position="174"/>
    </location>
</feature>
<name>A0A1C3JEE7_9VIBR</name>